<dbReference type="OrthoDB" id="10601698at2759"/>
<evidence type="ECO:0000256" key="4">
    <source>
        <dbReference type="ARBA" id="ARBA00022989"/>
    </source>
</evidence>
<dbReference type="GO" id="GO:0022857">
    <property type="term" value="F:transmembrane transporter activity"/>
    <property type="evidence" value="ECO:0007669"/>
    <property type="project" value="TreeGrafter"/>
</dbReference>
<reference evidence="7" key="1">
    <citation type="journal article" date="2020" name="Stud. Mycol.">
        <title>101 Dothideomycetes genomes: a test case for predicting lifestyles and emergence of pathogens.</title>
        <authorList>
            <person name="Haridas S."/>
            <person name="Albert R."/>
            <person name="Binder M."/>
            <person name="Bloem J."/>
            <person name="Labutti K."/>
            <person name="Salamov A."/>
            <person name="Andreopoulos B."/>
            <person name="Baker S."/>
            <person name="Barry K."/>
            <person name="Bills G."/>
            <person name="Bluhm B."/>
            <person name="Cannon C."/>
            <person name="Castanera R."/>
            <person name="Culley D."/>
            <person name="Daum C."/>
            <person name="Ezra D."/>
            <person name="Gonzalez J."/>
            <person name="Henrissat B."/>
            <person name="Kuo A."/>
            <person name="Liang C."/>
            <person name="Lipzen A."/>
            <person name="Lutzoni F."/>
            <person name="Magnuson J."/>
            <person name="Mondo S."/>
            <person name="Nolan M."/>
            <person name="Ohm R."/>
            <person name="Pangilinan J."/>
            <person name="Park H.-J."/>
            <person name="Ramirez L."/>
            <person name="Alfaro M."/>
            <person name="Sun H."/>
            <person name="Tritt A."/>
            <person name="Yoshinaga Y."/>
            <person name="Zwiers L.-H."/>
            <person name="Turgeon B."/>
            <person name="Goodwin S."/>
            <person name="Spatafora J."/>
            <person name="Crous P."/>
            <person name="Grigoriev I."/>
        </authorList>
    </citation>
    <scope>NUCLEOTIDE SEQUENCE</scope>
    <source>
        <strain evidence="7">CBS 122367</strain>
    </source>
</reference>
<feature type="transmembrane region" description="Helical" evidence="6">
    <location>
        <begin position="20"/>
        <end position="41"/>
    </location>
</feature>
<feature type="non-terminal residue" evidence="7">
    <location>
        <position position="1"/>
    </location>
</feature>
<feature type="transmembrane region" description="Helical" evidence="6">
    <location>
        <begin position="62"/>
        <end position="78"/>
    </location>
</feature>
<evidence type="ECO:0000313" key="8">
    <source>
        <dbReference type="Proteomes" id="UP000799291"/>
    </source>
</evidence>
<keyword evidence="8" id="KW-1185">Reference proteome</keyword>
<keyword evidence="5 6" id="KW-0472">Membrane</keyword>
<dbReference type="PANTHER" id="PTHR23501:SF102">
    <property type="entry name" value="DRUG TRANSPORTER, PUTATIVE (AFU_ORTHOLOGUE AFUA_3G08530)-RELATED"/>
    <property type="match status" value="1"/>
</dbReference>
<name>A0A6G1JFN7_9PLEO</name>
<evidence type="ECO:0000256" key="3">
    <source>
        <dbReference type="ARBA" id="ARBA00022692"/>
    </source>
</evidence>
<dbReference type="AlphaFoldDB" id="A0A6G1JFN7"/>
<dbReference type="Proteomes" id="UP000799291">
    <property type="component" value="Unassembled WGS sequence"/>
</dbReference>
<protein>
    <submittedName>
        <fullName evidence="7">Uncharacterized protein</fullName>
    </submittedName>
</protein>
<evidence type="ECO:0000256" key="2">
    <source>
        <dbReference type="ARBA" id="ARBA00007520"/>
    </source>
</evidence>
<gene>
    <name evidence="7" type="ORF">K458DRAFT_284516</name>
</gene>
<proteinExistence type="inferred from homology"/>
<evidence type="ECO:0000256" key="5">
    <source>
        <dbReference type="ARBA" id="ARBA00023136"/>
    </source>
</evidence>
<evidence type="ECO:0000313" key="7">
    <source>
        <dbReference type="EMBL" id="KAF2689040.1"/>
    </source>
</evidence>
<feature type="non-terminal residue" evidence="7">
    <location>
        <position position="80"/>
    </location>
</feature>
<evidence type="ECO:0000256" key="1">
    <source>
        <dbReference type="ARBA" id="ARBA00004141"/>
    </source>
</evidence>
<evidence type="ECO:0000256" key="6">
    <source>
        <dbReference type="SAM" id="Phobius"/>
    </source>
</evidence>
<sequence>GRVTMLIVGLQFGVSDHPWNSLTVTCLLFFGIIMLSAFFVIQWKFSSNPIMPLRFFGTIPRLAVLFGCFLQALIMAAIKY</sequence>
<comment type="similarity">
    <text evidence="2">Belongs to the major facilitator superfamily. TCR/Tet family.</text>
</comment>
<dbReference type="EMBL" id="MU005572">
    <property type="protein sequence ID" value="KAF2689040.1"/>
    <property type="molecule type" value="Genomic_DNA"/>
</dbReference>
<organism evidence="7 8">
    <name type="scientific">Lentithecium fluviatile CBS 122367</name>
    <dbReference type="NCBI Taxonomy" id="1168545"/>
    <lineage>
        <taxon>Eukaryota</taxon>
        <taxon>Fungi</taxon>
        <taxon>Dikarya</taxon>
        <taxon>Ascomycota</taxon>
        <taxon>Pezizomycotina</taxon>
        <taxon>Dothideomycetes</taxon>
        <taxon>Pleosporomycetidae</taxon>
        <taxon>Pleosporales</taxon>
        <taxon>Massarineae</taxon>
        <taxon>Lentitheciaceae</taxon>
        <taxon>Lentithecium</taxon>
    </lineage>
</organism>
<keyword evidence="4 6" id="KW-1133">Transmembrane helix</keyword>
<comment type="subcellular location">
    <subcellularLocation>
        <location evidence="1">Membrane</location>
        <topology evidence="1">Multi-pass membrane protein</topology>
    </subcellularLocation>
</comment>
<keyword evidence="3 6" id="KW-0812">Transmembrane</keyword>
<accession>A0A6G1JFN7</accession>
<dbReference type="GO" id="GO:0005886">
    <property type="term" value="C:plasma membrane"/>
    <property type="evidence" value="ECO:0007669"/>
    <property type="project" value="TreeGrafter"/>
</dbReference>
<dbReference type="PANTHER" id="PTHR23501">
    <property type="entry name" value="MAJOR FACILITATOR SUPERFAMILY"/>
    <property type="match status" value="1"/>
</dbReference>